<dbReference type="Pfam" id="PF01584">
    <property type="entry name" value="CheW"/>
    <property type="match status" value="1"/>
</dbReference>
<keyword evidence="8 16" id="KW-0418">Kinase</keyword>
<evidence type="ECO:0000256" key="1">
    <source>
        <dbReference type="ARBA" id="ARBA00000085"/>
    </source>
</evidence>
<keyword evidence="6" id="KW-0808">Transferase</keyword>
<dbReference type="InterPro" id="IPR035891">
    <property type="entry name" value="CheY-binding_CheA"/>
</dbReference>
<dbReference type="Gene3D" id="2.30.30.40">
    <property type="entry name" value="SH3 Domains"/>
    <property type="match status" value="1"/>
</dbReference>
<dbReference type="EC" id="2.7.13.3" evidence="2"/>
<feature type="domain" description="HPt" evidence="15">
    <location>
        <begin position="1"/>
        <end position="105"/>
    </location>
</feature>
<keyword evidence="10" id="KW-0902">Two-component regulatory system</keyword>
<dbReference type="InterPro" id="IPR008207">
    <property type="entry name" value="Sig_transdc_His_kin_Hpt_dom"/>
</dbReference>
<dbReference type="PROSITE" id="PS50851">
    <property type="entry name" value="CHEW"/>
    <property type="match status" value="1"/>
</dbReference>
<dbReference type="FunFam" id="3.30.565.10:FF:000016">
    <property type="entry name" value="Chemotaxis protein CheA, putative"/>
    <property type="match status" value="1"/>
</dbReference>
<organism evidence="16 17">
    <name type="scientific">Hypnocyclicus thermotrophus</name>
    <dbReference type="NCBI Taxonomy" id="1627895"/>
    <lineage>
        <taxon>Bacteria</taxon>
        <taxon>Fusobacteriati</taxon>
        <taxon>Fusobacteriota</taxon>
        <taxon>Fusobacteriia</taxon>
        <taxon>Fusobacteriales</taxon>
        <taxon>Fusobacteriaceae</taxon>
        <taxon>Hypnocyclicus</taxon>
    </lineage>
</organism>
<dbReference type="InterPro" id="IPR010808">
    <property type="entry name" value="CheA_P2-bd"/>
</dbReference>
<evidence type="ECO:0000313" key="17">
    <source>
        <dbReference type="Proteomes" id="UP000294678"/>
    </source>
</evidence>
<dbReference type="InterPro" id="IPR037052">
    <property type="entry name" value="CheA-like_P2_sf"/>
</dbReference>
<dbReference type="Pfam" id="PF02518">
    <property type="entry name" value="HATPase_c"/>
    <property type="match status" value="1"/>
</dbReference>
<dbReference type="EMBL" id="SOBG01000001">
    <property type="protein sequence ID" value="TDT72329.1"/>
    <property type="molecule type" value="Genomic_DNA"/>
</dbReference>
<dbReference type="SUPFAM" id="SSF55874">
    <property type="entry name" value="ATPase domain of HSP90 chaperone/DNA topoisomerase II/histidine kinase"/>
    <property type="match status" value="1"/>
</dbReference>
<dbReference type="Gene3D" id="1.20.120.160">
    <property type="entry name" value="HPT domain"/>
    <property type="match status" value="1"/>
</dbReference>
<sequence>MEIDLSEYLDEFIKEIKNLFEIFETDLELLQSGEYTDDTINEIFRAAHSIKGMSATMEFYNLEKLTHKVEDLFDKIRSKELNINDKIIQTLVVSYNIMSSLVESIEISATEDDVDEEIILDCISKINKFMGIEDKNIKINSSTENKIDKFENFRTILKEEYKEQKNIFFTKIIINENSPLASARAFMILTSLKDKENFISSIPTLDTFTNGNNEIDENSIYILFSSNKSLDELKKYLANFPEVEKVFIKNIDLKNISFDFKEKNIEQKETHTKKNILQLKNFSDLIKYIDEIELTLVEQDIEKIPTILLNLQEKLIKIHTFLANYNHENIFYFTDISNNLNTMFIILQEKEFEFIDLYLDKIFKFFNYIRKIADDKSLLKNNIFIDNLKELIKEINIKISEYKNTSEKRIGEILQEQYKLSQDDINDLLLKQRSKKYKGKKIGEIAIAEKKISNQDLIHALKIQKKSKQSKKDIIQDMIKIPALKADKLIDLLEELMMIQSQIEQSAIKILDKDSYLIKDIYKSFRITKDIQNLSISFRMITLHSIFQKVSLNAHDAMRKLNKKVKLEISGENTTIDRIIGSKIVDPLLHLIKNSISHGIENKEKRIANGKNEIGTIFLNAYSEKGYVYINITDDGQGINPDKVYQKALEKKLIDPNTKYTEYEIINFIFLPGFSTADKVNQIAGRGVGMDVVKTEIQKLRGKIKMTNRIGQGLSIQLRIPQNMTSLNGTIVNIKSHKYIIPSVFIKEVFKIENEDYVYLGGRKDFIRLRDNIIPVIDSNKFFDGNGKAKIMVVLDVDGKYKALPVDDVLDRREIVVKPLSNDFNDINYILGASILGDGKAALILGIESLFKLSEKT</sequence>
<keyword evidence="4" id="KW-0145">Chemotaxis</keyword>
<evidence type="ECO:0000256" key="8">
    <source>
        <dbReference type="ARBA" id="ARBA00022777"/>
    </source>
</evidence>
<dbReference type="RefSeq" id="WP_134111888.1">
    <property type="nucleotide sequence ID" value="NZ_SOBG01000001.1"/>
</dbReference>
<dbReference type="InterPro" id="IPR036061">
    <property type="entry name" value="CheW-like_dom_sf"/>
</dbReference>
<feature type="modified residue" description="Phosphohistidine" evidence="12">
    <location>
        <position position="48"/>
    </location>
</feature>
<dbReference type="SUPFAM" id="SSF50341">
    <property type="entry name" value="CheW-like"/>
    <property type="match status" value="1"/>
</dbReference>
<gene>
    <name evidence="16" type="ORF">EV215_0129</name>
</gene>
<evidence type="ECO:0000256" key="12">
    <source>
        <dbReference type="PROSITE-ProRule" id="PRU00110"/>
    </source>
</evidence>
<dbReference type="InterPro" id="IPR005467">
    <property type="entry name" value="His_kinase_dom"/>
</dbReference>
<dbReference type="GO" id="GO:0000155">
    <property type="term" value="F:phosphorelay sensor kinase activity"/>
    <property type="evidence" value="ECO:0007669"/>
    <property type="project" value="InterPro"/>
</dbReference>
<keyword evidence="5 12" id="KW-0597">Phosphoprotein</keyword>
<feature type="domain" description="Histidine kinase" evidence="13">
    <location>
        <begin position="474"/>
        <end position="724"/>
    </location>
</feature>
<dbReference type="InterPro" id="IPR051315">
    <property type="entry name" value="Bact_Chemotaxis_CheA"/>
</dbReference>
<dbReference type="SUPFAM" id="SSF55052">
    <property type="entry name" value="CheY-binding domain of CheA"/>
    <property type="match status" value="1"/>
</dbReference>
<evidence type="ECO:0000256" key="6">
    <source>
        <dbReference type="ARBA" id="ARBA00022679"/>
    </source>
</evidence>
<protein>
    <recommendedName>
        <fullName evidence="3">Chemotaxis protein CheA</fullName>
        <ecNumber evidence="2">2.7.13.3</ecNumber>
    </recommendedName>
</protein>
<dbReference type="PROSITE" id="PS50894">
    <property type="entry name" value="HPT"/>
    <property type="match status" value="1"/>
</dbReference>
<dbReference type="PANTHER" id="PTHR43395:SF10">
    <property type="entry name" value="CHEMOTAXIS PROTEIN CHEA"/>
    <property type="match status" value="1"/>
</dbReference>
<evidence type="ECO:0000259" key="13">
    <source>
        <dbReference type="PROSITE" id="PS50109"/>
    </source>
</evidence>
<evidence type="ECO:0000256" key="3">
    <source>
        <dbReference type="ARBA" id="ARBA00021495"/>
    </source>
</evidence>
<keyword evidence="17" id="KW-1185">Reference proteome</keyword>
<evidence type="ECO:0000256" key="5">
    <source>
        <dbReference type="ARBA" id="ARBA00022553"/>
    </source>
</evidence>
<name>A0AA46E043_9FUSO</name>
<dbReference type="SMART" id="SM00073">
    <property type="entry name" value="HPT"/>
    <property type="match status" value="1"/>
</dbReference>
<evidence type="ECO:0000256" key="10">
    <source>
        <dbReference type="ARBA" id="ARBA00023012"/>
    </source>
</evidence>
<dbReference type="Proteomes" id="UP000294678">
    <property type="component" value="Unassembled WGS sequence"/>
</dbReference>
<dbReference type="Gene3D" id="3.30.565.10">
    <property type="entry name" value="Histidine kinase-like ATPase, C-terminal domain"/>
    <property type="match status" value="1"/>
</dbReference>
<evidence type="ECO:0000259" key="15">
    <source>
        <dbReference type="PROSITE" id="PS50894"/>
    </source>
</evidence>
<dbReference type="InterPro" id="IPR004358">
    <property type="entry name" value="Sig_transdc_His_kin-like_C"/>
</dbReference>
<dbReference type="InterPro" id="IPR003594">
    <property type="entry name" value="HATPase_dom"/>
</dbReference>
<keyword evidence="7" id="KW-0547">Nucleotide-binding</keyword>
<dbReference type="SMART" id="SM00387">
    <property type="entry name" value="HATPase_c"/>
    <property type="match status" value="1"/>
</dbReference>
<dbReference type="Pfam" id="PF01627">
    <property type="entry name" value="Hpt"/>
    <property type="match status" value="1"/>
</dbReference>
<dbReference type="GO" id="GO:0005524">
    <property type="term" value="F:ATP binding"/>
    <property type="evidence" value="ECO:0007669"/>
    <property type="project" value="UniProtKB-KW"/>
</dbReference>
<dbReference type="SUPFAM" id="SSF47226">
    <property type="entry name" value="Histidine-containing phosphotransfer domain, HPT domain"/>
    <property type="match status" value="1"/>
</dbReference>
<proteinExistence type="predicted"/>
<dbReference type="PROSITE" id="PS50109">
    <property type="entry name" value="HIS_KIN"/>
    <property type="match status" value="1"/>
</dbReference>
<evidence type="ECO:0000256" key="2">
    <source>
        <dbReference type="ARBA" id="ARBA00012438"/>
    </source>
</evidence>
<dbReference type="SMART" id="SM00260">
    <property type="entry name" value="CheW"/>
    <property type="match status" value="1"/>
</dbReference>
<dbReference type="CDD" id="cd00088">
    <property type="entry name" value="HPT"/>
    <property type="match status" value="1"/>
</dbReference>
<accession>A0AA46E043</accession>
<dbReference type="PRINTS" id="PR00344">
    <property type="entry name" value="BCTRLSENSOR"/>
</dbReference>
<comment type="catalytic activity">
    <reaction evidence="1">
        <text>ATP + protein L-histidine = ADP + protein N-phospho-L-histidine.</text>
        <dbReference type="EC" id="2.7.13.3"/>
    </reaction>
</comment>
<comment type="caution">
    <text evidence="16">The sequence shown here is derived from an EMBL/GenBank/DDBJ whole genome shotgun (WGS) entry which is preliminary data.</text>
</comment>
<reference evidence="16 17" key="1">
    <citation type="submission" date="2019-03" db="EMBL/GenBank/DDBJ databases">
        <title>Genomic Encyclopedia of Type Strains, Phase IV (KMG-IV): sequencing the most valuable type-strain genomes for metagenomic binning, comparative biology and taxonomic classification.</title>
        <authorList>
            <person name="Goeker M."/>
        </authorList>
    </citation>
    <scope>NUCLEOTIDE SEQUENCE [LARGE SCALE GENOMIC DNA]</scope>
    <source>
        <strain evidence="16 17">DSM 100055</strain>
    </source>
</reference>
<dbReference type="PANTHER" id="PTHR43395">
    <property type="entry name" value="SENSOR HISTIDINE KINASE CHEA"/>
    <property type="match status" value="1"/>
</dbReference>
<evidence type="ECO:0000256" key="11">
    <source>
        <dbReference type="ARBA" id="ARBA00035100"/>
    </source>
</evidence>
<evidence type="ECO:0000313" key="16">
    <source>
        <dbReference type="EMBL" id="TDT72329.1"/>
    </source>
</evidence>
<dbReference type="Gene3D" id="3.30.70.1110">
    <property type="entry name" value="Histidine kinase CheA-like, P2 response regulator-binding domain"/>
    <property type="match status" value="1"/>
</dbReference>
<evidence type="ECO:0000259" key="14">
    <source>
        <dbReference type="PROSITE" id="PS50851"/>
    </source>
</evidence>
<dbReference type="AlphaFoldDB" id="A0AA46E043"/>
<evidence type="ECO:0000256" key="9">
    <source>
        <dbReference type="ARBA" id="ARBA00022840"/>
    </source>
</evidence>
<dbReference type="Pfam" id="PF07194">
    <property type="entry name" value="P2"/>
    <property type="match status" value="1"/>
</dbReference>
<evidence type="ECO:0000256" key="4">
    <source>
        <dbReference type="ARBA" id="ARBA00022500"/>
    </source>
</evidence>
<dbReference type="InterPro" id="IPR036890">
    <property type="entry name" value="HATPase_C_sf"/>
</dbReference>
<dbReference type="InterPro" id="IPR002545">
    <property type="entry name" value="CheW-lke_dom"/>
</dbReference>
<dbReference type="InterPro" id="IPR036641">
    <property type="entry name" value="HPT_dom_sf"/>
</dbReference>
<comment type="function">
    <text evidence="11">Involved in the transmission of sensory signals from the chemoreceptors to the flagellar motors. CheA is autophosphorylated; it can transfer its phosphate group to either CheB or CheY.</text>
</comment>
<evidence type="ECO:0000256" key="7">
    <source>
        <dbReference type="ARBA" id="ARBA00022741"/>
    </source>
</evidence>
<feature type="domain" description="CheW-like" evidence="14">
    <location>
        <begin position="726"/>
        <end position="856"/>
    </location>
</feature>
<dbReference type="GO" id="GO:0006935">
    <property type="term" value="P:chemotaxis"/>
    <property type="evidence" value="ECO:0007669"/>
    <property type="project" value="UniProtKB-KW"/>
</dbReference>
<keyword evidence="9" id="KW-0067">ATP-binding</keyword>